<name>A0A432XHT8_9GAMM</name>
<dbReference type="InterPro" id="IPR029756">
    <property type="entry name" value="MTH1187/YkoF-like"/>
</dbReference>
<proteinExistence type="predicted"/>
<evidence type="ECO:0000313" key="2">
    <source>
        <dbReference type="Proteomes" id="UP000286678"/>
    </source>
</evidence>
<comment type="caution">
    <text evidence="1">The sequence shown here is derived from an EMBL/GenBank/DDBJ whole genome shotgun (WGS) entry which is preliminary data.</text>
</comment>
<evidence type="ECO:0008006" key="3">
    <source>
        <dbReference type="Google" id="ProtNLM"/>
    </source>
</evidence>
<dbReference type="SUPFAM" id="SSF89957">
    <property type="entry name" value="MTH1187/YkoF-like"/>
    <property type="match status" value="1"/>
</dbReference>
<gene>
    <name evidence="1" type="ORF">CWE21_07010</name>
</gene>
<protein>
    <recommendedName>
        <fullName evidence="3">Thiamin/hydroxymethyl pyrimidine-binding YkoF putative domain-containing protein</fullName>
    </recommendedName>
</protein>
<reference evidence="2" key="1">
    <citation type="journal article" date="2018" name="Front. Microbiol.">
        <title>Genome-Based Analysis Reveals the Taxonomy and Diversity of the Family Idiomarinaceae.</title>
        <authorList>
            <person name="Liu Y."/>
            <person name="Lai Q."/>
            <person name="Shao Z."/>
        </authorList>
    </citation>
    <scope>NUCLEOTIDE SEQUENCE [LARGE SCALE GENOMIC DNA]</scope>
    <source>
        <strain evidence="2">SW15</strain>
    </source>
</reference>
<sequence>MKLTIDISKYPLADDYIEPIKGFIEKLNNQLSAHDDVKVITNTLSTQVFGDYDAVMKALNDCIKWSFETYGKVVFVVKFLHGDLRPDE</sequence>
<keyword evidence="2" id="KW-1185">Reference proteome</keyword>
<dbReference type="OrthoDB" id="164222at2"/>
<dbReference type="Gene3D" id="3.30.70.930">
    <property type="match status" value="1"/>
</dbReference>
<dbReference type="EMBL" id="PIPT01000004">
    <property type="protein sequence ID" value="RUO48288.1"/>
    <property type="molecule type" value="Genomic_DNA"/>
</dbReference>
<dbReference type="AlphaFoldDB" id="A0A432XHT8"/>
<evidence type="ECO:0000313" key="1">
    <source>
        <dbReference type="EMBL" id="RUO48288.1"/>
    </source>
</evidence>
<dbReference type="RefSeq" id="WP_126833741.1">
    <property type="nucleotide sequence ID" value="NZ_PIPT01000004.1"/>
</dbReference>
<accession>A0A432XHT8</accession>
<dbReference type="Proteomes" id="UP000286678">
    <property type="component" value="Unassembled WGS sequence"/>
</dbReference>
<organism evidence="1 2">
    <name type="scientific">Pseudidiomarina aquimaris</name>
    <dbReference type="NCBI Taxonomy" id="641841"/>
    <lineage>
        <taxon>Bacteria</taxon>
        <taxon>Pseudomonadati</taxon>
        <taxon>Pseudomonadota</taxon>
        <taxon>Gammaproteobacteria</taxon>
        <taxon>Alteromonadales</taxon>
        <taxon>Idiomarinaceae</taxon>
        <taxon>Pseudidiomarina</taxon>
    </lineage>
</organism>